<feature type="compositionally biased region" description="Basic and acidic residues" evidence="1">
    <location>
        <begin position="1"/>
        <end position="11"/>
    </location>
</feature>
<protein>
    <submittedName>
        <fullName evidence="2">Uncharacterized protein</fullName>
    </submittedName>
</protein>
<reference evidence="2" key="1">
    <citation type="submission" date="2021-01" db="EMBL/GenBank/DDBJ databases">
        <title>Phytophthora aleatoria, a newly-described species from Pinus radiata is distinct from Phytophthora cactorum isolates based on comparative genomics.</title>
        <authorList>
            <person name="Mcdougal R."/>
            <person name="Panda P."/>
            <person name="Williams N."/>
            <person name="Studholme D.J."/>
        </authorList>
    </citation>
    <scope>NUCLEOTIDE SEQUENCE</scope>
    <source>
        <strain evidence="2">NZFS 4037</strain>
    </source>
</reference>
<evidence type="ECO:0000313" key="2">
    <source>
        <dbReference type="EMBL" id="KAG6954930.1"/>
    </source>
</evidence>
<name>A0A8J5MEU9_9STRA</name>
<feature type="region of interest" description="Disordered" evidence="1">
    <location>
        <begin position="1"/>
        <end position="32"/>
    </location>
</feature>
<accession>A0A8J5MEU9</accession>
<dbReference type="Proteomes" id="UP000709295">
    <property type="component" value="Unassembled WGS sequence"/>
</dbReference>
<keyword evidence="3" id="KW-1185">Reference proteome</keyword>
<gene>
    <name evidence="2" type="ORF">JG688_00012133</name>
</gene>
<organism evidence="2 3">
    <name type="scientific">Phytophthora aleatoria</name>
    <dbReference type="NCBI Taxonomy" id="2496075"/>
    <lineage>
        <taxon>Eukaryota</taxon>
        <taxon>Sar</taxon>
        <taxon>Stramenopiles</taxon>
        <taxon>Oomycota</taxon>
        <taxon>Peronosporomycetes</taxon>
        <taxon>Peronosporales</taxon>
        <taxon>Peronosporaceae</taxon>
        <taxon>Phytophthora</taxon>
    </lineage>
</organism>
<evidence type="ECO:0000256" key="1">
    <source>
        <dbReference type="SAM" id="MobiDB-lite"/>
    </source>
</evidence>
<feature type="compositionally biased region" description="Basic residues" evidence="1">
    <location>
        <begin position="22"/>
        <end position="32"/>
    </location>
</feature>
<dbReference type="AlphaFoldDB" id="A0A8J5MEU9"/>
<sequence length="70" mass="7880">MSDPPVIERRTGGVGGSSQTVPRRHQKPRKRLSAFERACARLGADQVEQLRARYITLDSKWGGTEARRCK</sequence>
<proteinExistence type="predicted"/>
<evidence type="ECO:0000313" key="3">
    <source>
        <dbReference type="Proteomes" id="UP000709295"/>
    </source>
</evidence>
<comment type="caution">
    <text evidence="2">The sequence shown here is derived from an EMBL/GenBank/DDBJ whole genome shotgun (WGS) entry which is preliminary data.</text>
</comment>
<dbReference type="EMBL" id="JAENGY010000908">
    <property type="protein sequence ID" value="KAG6954930.1"/>
    <property type="molecule type" value="Genomic_DNA"/>
</dbReference>